<evidence type="ECO:0000256" key="5">
    <source>
        <dbReference type="SAM" id="MobiDB-lite"/>
    </source>
</evidence>
<feature type="transmembrane region" description="Helical" evidence="6">
    <location>
        <begin position="37"/>
        <end position="56"/>
    </location>
</feature>
<protein>
    <submittedName>
        <fullName evidence="8">O-antigen ligase family protein</fullName>
    </submittedName>
</protein>
<feature type="transmembrane region" description="Helical" evidence="6">
    <location>
        <begin position="220"/>
        <end position="235"/>
    </location>
</feature>
<dbReference type="PANTHER" id="PTHR37422:SF13">
    <property type="entry name" value="LIPOPOLYSACCHARIDE BIOSYNTHESIS PROTEIN PA4999-RELATED"/>
    <property type="match status" value="1"/>
</dbReference>
<evidence type="ECO:0000256" key="2">
    <source>
        <dbReference type="ARBA" id="ARBA00022692"/>
    </source>
</evidence>
<feature type="transmembrane region" description="Helical" evidence="6">
    <location>
        <begin position="197"/>
        <end position="214"/>
    </location>
</feature>
<feature type="transmembrane region" description="Helical" evidence="6">
    <location>
        <begin position="405"/>
        <end position="427"/>
    </location>
</feature>
<proteinExistence type="predicted"/>
<dbReference type="RefSeq" id="WP_185138419.1">
    <property type="nucleotide sequence ID" value="NZ_JACJVR010000093.1"/>
</dbReference>
<dbReference type="PANTHER" id="PTHR37422">
    <property type="entry name" value="TEICHURONIC ACID BIOSYNTHESIS PROTEIN TUAE"/>
    <property type="match status" value="1"/>
</dbReference>
<accession>A0A841U4H3</accession>
<keyword evidence="8" id="KW-0436">Ligase</keyword>
<dbReference type="GO" id="GO:0016874">
    <property type="term" value="F:ligase activity"/>
    <property type="evidence" value="ECO:0007669"/>
    <property type="project" value="UniProtKB-KW"/>
</dbReference>
<dbReference type="Pfam" id="PF04932">
    <property type="entry name" value="Wzy_C"/>
    <property type="match status" value="1"/>
</dbReference>
<reference evidence="8 9" key="1">
    <citation type="submission" date="2020-08" db="EMBL/GenBank/DDBJ databases">
        <title>Cohnella phylogeny.</title>
        <authorList>
            <person name="Dunlap C."/>
        </authorList>
    </citation>
    <scope>NUCLEOTIDE SEQUENCE [LARGE SCALE GENOMIC DNA]</scope>
    <source>
        <strain evidence="8 9">DSM 25239</strain>
    </source>
</reference>
<sequence length="518" mass="54795">MHRYLKTIPTVIGACALLFVLCLSAYREGLFFDADLYPLEIALIGCAGAAGLLGCLRPGTVRVRLWSCAPFAIAAVYGLMLALHPASVKGTTDAFLRWTAYGSWAVLLGVFFSEPRRREAGWVVLQLAGTFLVCGGFAGWFGWIGFPGIVFRSDQAELAATGARLAGFLQYPNAYGAVVACFALLQWQLLISRKRGLSLAAALLLVPALASLLLTESRGSILALAFGFVLSLALHDGRHRGYGLAAAGLSVGLSAAAAHSAFAAMKHGSPGQGVWMLLGAAAVGALILHRLRPAAADWRMREGDGRAILARAASAVTSVPGGLLVLLLGLAAAYALLAGGDTGGTRVSGNFETAAARQLYYADALRMFRDHSWLGMGGESWRMQVGLYQSRPYIGNEVHSGYLEILIDTGLLGFLLLAGMLILYAWMLRKRTKAAAAWGPAAVLLAHSAIDFDWSYGFVWLLLLYWLALHLADRDGAGEGAPKPSQVAPSWQEAPPAQSAQAALPAQAGSPAPPPRPP</sequence>
<feature type="non-terminal residue" evidence="8">
    <location>
        <position position="518"/>
    </location>
</feature>
<feature type="transmembrane region" description="Helical" evidence="6">
    <location>
        <begin position="63"/>
        <end position="83"/>
    </location>
</feature>
<comment type="caution">
    <text evidence="8">The sequence shown here is derived from an EMBL/GenBank/DDBJ whole genome shotgun (WGS) entry which is preliminary data.</text>
</comment>
<feature type="transmembrane region" description="Helical" evidence="6">
    <location>
        <begin position="166"/>
        <end position="185"/>
    </location>
</feature>
<dbReference type="InterPro" id="IPR007016">
    <property type="entry name" value="O-antigen_ligase-rel_domated"/>
</dbReference>
<evidence type="ECO:0000259" key="7">
    <source>
        <dbReference type="Pfam" id="PF04932"/>
    </source>
</evidence>
<feature type="region of interest" description="Disordered" evidence="5">
    <location>
        <begin position="478"/>
        <end position="518"/>
    </location>
</feature>
<name>A0A841U4H3_9BACL</name>
<feature type="compositionally biased region" description="Low complexity" evidence="5">
    <location>
        <begin position="488"/>
        <end position="510"/>
    </location>
</feature>
<keyword evidence="4 6" id="KW-0472">Membrane</keyword>
<evidence type="ECO:0000256" key="1">
    <source>
        <dbReference type="ARBA" id="ARBA00004141"/>
    </source>
</evidence>
<gene>
    <name evidence="8" type="ORF">H7B90_23950</name>
</gene>
<keyword evidence="9" id="KW-1185">Reference proteome</keyword>
<evidence type="ECO:0000256" key="6">
    <source>
        <dbReference type="SAM" id="Phobius"/>
    </source>
</evidence>
<comment type="subcellular location">
    <subcellularLocation>
        <location evidence="1">Membrane</location>
        <topology evidence="1">Multi-pass membrane protein</topology>
    </subcellularLocation>
</comment>
<feature type="transmembrane region" description="Helical" evidence="6">
    <location>
        <begin position="124"/>
        <end position="146"/>
    </location>
</feature>
<dbReference type="GO" id="GO:0016020">
    <property type="term" value="C:membrane"/>
    <property type="evidence" value="ECO:0007669"/>
    <property type="project" value="UniProtKB-SubCell"/>
</dbReference>
<dbReference type="InterPro" id="IPR051533">
    <property type="entry name" value="WaaL-like"/>
</dbReference>
<evidence type="ECO:0000313" key="8">
    <source>
        <dbReference type="EMBL" id="MBB6694452.1"/>
    </source>
</evidence>
<evidence type="ECO:0000256" key="3">
    <source>
        <dbReference type="ARBA" id="ARBA00022989"/>
    </source>
</evidence>
<keyword evidence="2 6" id="KW-0812">Transmembrane</keyword>
<keyword evidence="3 6" id="KW-1133">Transmembrane helix</keyword>
<organism evidence="8 9">
    <name type="scientific">Cohnella xylanilytica</name>
    <dbReference type="NCBI Taxonomy" id="557555"/>
    <lineage>
        <taxon>Bacteria</taxon>
        <taxon>Bacillati</taxon>
        <taxon>Bacillota</taxon>
        <taxon>Bacilli</taxon>
        <taxon>Bacillales</taxon>
        <taxon>Paenibacillaceae</taxon>
        <taxon>Cohnella</taxon>
    </lineage>
</organism>
<dbReference type="AlphaFoldDB" id="A0A841U4H3"/>
<evidence type="ECO:0000256" key="4">
    <source>
        <dbReference type="ARBA" id="ARBA00023136"/>
    </source>
</evidence>
<feature type="transmembrane region" description="Helical" evidence="6">
    <location>
        <begin position="312"/>
        <end position="337"/>
    </location>
</feature>
<feature type="transmembrane region" description="Helical" evidence="6">
    <location>
        <begin position="242"/>
        <end position="262"/>
    </location>
</feature>
<feature type="transmembrane region" description="Helical" evidence="6">
    <location>
        <begin position="95"/>
        <end position="112"/>
    </location>
</feature>
<evidence type="ECO:0000313" key="9">
    <source>
        <dbReference type="Proteomes" id="UP000553776"/>
    </source>
</evidence>
<dbReference type="Proteomes" id="UP000553776">
    <property type="component" value="Unassembled WGS sequence"/>
</dbReference>
<feature type="domain" description="O-antigen ligase-related" evidence="7">
    <location>
        <begin position="204"/>
        <end position="417"/>
    </location>
</feature>
<dbReference type="EMBL" id="JACJVR010000093">
    <property type="protein sequence ID" value="MBB6694452.1"/>
    <property type="molecule type" value="Genomic_DNA"/>
</dbReference>
<feature type="transmembrane region" description="Helical" evidence="6">
    <location>
        <begin position="274"/>
        <end position="291"/>
    </location>
</feature>